<reference evidence="2" key="1">
    <citation type="submission" date="2017-09" db="EMBL/GenBank/DDBJ databases">
        <title>The Reconstruction of 2,631 Draft Metagenome-Assembled Genomes from the Global Oceans.</title>
        <authorList>
            <person name="Tully B.J."/>
            <person name="Graham E.D."/>
            <person name="Heidelberg J.F."/>
        </authorList>
    </citation>
    <scope>NUCLEOTIDE SEQUENCE [LARGE SCALE GENOMIC DNA]</scope>
</reference>
<dbReference type="EMBL" id="NZEX01000113">
    <property type="protein sequence ID" value="MAH63763.1"/>
    <property type="molecule type" value="Genomic_DNA"/>
</dbReference>
<proteinExistence type="predicted"/>
<protein>
    <submittedName>
        <fullName evidence="1">Uncharacterized protein</fullName>
    </submittedName>
</protein>
<evidence type="ECO:0000313" key="1">
    <source>
        <dbReference type="EMBL" id="MAH63763.1"/>
    </source>
</evidence>
<dbReference type="AlphaFoldDB" id="A0A2D6YKQ7"/>
<evidence type="ECO:0000313" key="2">
    <source>
        <dbReference type="Proteomes" id="UP000226525"/>
    </source>
</evidence>
<dbReference type="Proteomes" id="UP000226525">
    <property type="component" value="Unassembled WGS sequence"/>
</dbReference>
<sequence>MLYASSANHSGRPWVMSNLAVGLKEPLRLDRNRADLSLLEGTTLRFLGIDLTPPPELARAAHWWEVA</sequence>
<comment type="caution">
    <text evidence="1">The sequence shown here is derived from an EMBL/GenBank/DDBJ whole genome shotgun (WGS) entry which is preliminary data.</text>
</comment>
<organism evidence="1 2">
    <name type="scientific">SAR324 cluster bacterium</name>
    <dbReference type="NCBI Taxonomy" id="2024889"/>
    <lineage>
        <taxon>Bacteria</taxon>
        <taxon>Deltaproteobacteria</taxon>
        <taxon>SAR324 cluster</taxon>
    </lineage>
</organism>
<gene>
    <name evidence="1" type="ORF">CMN54_10025</name>
</gene>
<accession>A0A2D6YKQ7</accession>
<name>A0A2D6YKQ7_9DELT</name>